<dbReference type="AlphaFoldDB" id="A0A653KS11"/>
<evidence type="ECO:0000256" key="2">
    <source>
        <dbReference type="SAM" id="Phobius"/>
    </source>
</evidence>
<keyword evidence="2" id="KW-1133">Transmembrane helix</keyword>
<sequence length="288" mass="30633">MSLTGCRYCAICRAIRCVAGCPAYRASMRGALSGRHRQSVEAKSGFKLADQRLIDAVVFDLLQPLLELFGQRFPLRVVAGEGEPEAISGELANLDHLAGQLLLLDLEVARHAVHQDVVDPAAHQHLEDLGIGLGLKAGDPGVLHKIGGVGVAEGDAHPLALQRGELEIPLRLAGEGEDGKILLEHRGIVPVVLVAVLFGDGGVEAPRKFAAFRIVHAAGEGQSAKDNLDPFGGEHRLDQLRRQSVGLVILIVLVALAVGCPVIFGTNDKRGGPERAGSQQHQTNQPFF</sequence>
<feature type="transmembrane region" description="Helical" evidence="2">
    <location>
        <begin position="245"/>
        <end position="264"/>
    </location>
</feature>
<keyword evidence="2" id="KW-0812">Transmembrane</keyword>
<evidence type="ECO:0000313" key="3">
    <source>
        <dbReference type="EMBL" id="VXA81877.1"/>
    </source>
</evidence>
<feature type="region of interest" description="Disordered" evidence="1">
    <location>
        <begin position="269"/>
        <end position="288"/>
    </location>
</feature>
<proteinExistence type="predicted"/>
<reference evidence="3 4" key="1">
    <citation type="submission" date="2019-10" db="EMBL/GenBank/DDBJ databases">
        <authorList>
            <person name="Karimi E."/>
        </authorList>
    </citation>
    <scope>NUCLEOTIDE SEQUENCE [LARGE SCALE GENOMIC DNA]</scope>
    <source>
        <strain evidence="3">Aeromonas sp. 8C</strain>
    </source>
</reference>
<evidence type="ECO:0000313" key="4">
    <source>
        <dbReference type="Proteomes" id="UP000439123"/>
    </source>
</evidence>
<dbReference type="EMBL" id="CABWLC010000004">
    <property type="protein sequence ID" value="VXA81877.1"/>
    <property type="molecule type" value="Genomic_DNA"/>
</dbReference>
<keyword evidence="2" id="KW-0472">Membrane</keyword>
<gene>
    <name evidence="3" type="ORF">AERO8C_120374</name>
</gene>
<dbReference type="Proteomes" id="UP000439123">
    <property type="component" value="Unassembled WGS sequence"/>
</dbReference>
<accession>A0A653KS11</accession>
<evidence type="ECO:0000256" key="1">
    <source>
        <dbReference type="SAM" id="MobiDB-lite"/>
    </source>
</evidence>
<feature type="compositionally biased region" description="Polar residues" evidence="1">
    <location>
        <begin position="277"/>
        <end position="288"/>
    </location>
</feature>
<protein>
    <submittedName>
        <fullName evidence="3">Uncharacterized protein</fullName>
    </submittedName>
</protein>
<name>A0A653KS11_AERVE</name>
<organism evidence="3 4">
    <name type="scientific">Aeromonas veronii</name>
    <dbReference type="NCBI Taxonomy" id="654"/>
    <lineage>
        <taxon>Bacteria</taxon>
        <taxon>Pseudomonadati</taxon>
        <taxon>Pseudomonadota</taxon>
        <taxon>Gammaproteobacteria</taxon>
        <taxon>Aeromonadales</taxon>
        <taxon>Aeromonadaceae</taxon>
        <taxon>Aeromonas</taxon>
    </lineage>
</organism>